<evidence type="ECO:0000259" key="7">
    <source>
        <dbReference type="Pfam" id="PF17827"/>
    </source>
</evidence>
<dbReference type="NCBIfam" id="TIGR03534">
    <property type="entry name" value="RF_mod_PrmC"/>
    <property type="match status" value="1"/>
</dbReference>
<name>A0A1E3RG84_MYCFV</name>
<dbReference type="Pfam" id="PF17827">
    <property type="entry name" value="PrmC_N"/>
    <property type="match status" value="1"/>
</dbReference>
<dbReference type="OrthoDB" id="9800643at2"/>
<comment type="function">
    <text evidence="5">Methylates the class 1 translation termination release factors RF1/PrfA and RF2/PrfB on the glutamine residue of the universally conserved GGQ motif.</text>
</comment>
<dbReference type="Pfam" id="PF05175">
    <property type="entry name" value="MTS"/>
    <property type="match status" value="1"/>
</dbReference>
<feature type="domain" description="Methyltransferase small" evidence="6">
    <location>
        <begin position="105"/>
        <end position="190"/>
    </location>
</feature>
<dbReference type="NCBIfam" id="TIGR00536">
    <property type="entry name" value="hemK_fam"/>
    <property type="match status" value="1"/>
</dbReference>
<reference evidence="9" key="1">
    <citation type="submission" date="2016-09" db="EMBL/GenBank/DDBJ databases">
        <authorList>
            <person name="Greninger A.L."/>
            <person name="Jerome K.R."/>
            <person name="Mcnair B."/>
            <person name="Wallis C."/>
            <person name="Fang F."/>
        </authorList>
    </citation>
    <scope>NUCLEOTIDE SEQUENCE [LARGE SCALE GENOMIC DNA]</scope>
    <source>
        <strain evidence="9">M6</strain>
    </source>
</reference>
<evidence type="ECO:0000256" key="2">
    <source>
        <dbReference type="ARBA" id="ARBA00022679"/>
    </source>
</evidence>
<dbReference type="EMBL" id="MIHA01000012">
    <property type="protein sequence ID" value="ODQ88878.1"/>
    <property type="molecule type" value="Genomic_DNA"/>
</dbReference>
<gene>
    <name evidence="5" type="primary">prmC</name>
    <name evidence="8" type="ORF">BHQ18_16685</name>
</gene>
<evidence type="ECO:0000256" key="4">
    <source>
        <dbReference type="ARBA" id="ARBA00048391"/>
    </source>
</evidence>
<keyword evidence="3 5" id="KW-0949">S-adenosyl-L-methionine</keyword>
<dbReference type="InterPro" id="IPR019874">
    <property type="entry name" value="RF_methyltr_PrmC"/>
</dbReference>
<feature type="domain" description="Release factor glutamine methyltransferase N-terminal" evidence="7">
    <location>
        <begin position="8"/>
        <end position="73"/>
    </location>
</feature>
<comment type="catalytic activity">
    <reaction evidence="4 5">
        <text>L-glutaminyl-[peptide chain release factor] + S-adenosyl-L-methionine = N(5)-methyl-L-glutaminyl-[peptide chain release factor] + S-adenosyl-L-homocysteine + H(+)</text>
        <dbReference type="Rhea" id="RHEA:42896"/>
        <dbReference type="Rhea" id="RHEA-COMP:10271"/>
        <dbReference type="Rhea" id="RHEA-COMP:10272"/>
        <dbReference type="ChEBI" id="CHEBI:15378"/>
        <dbReference type="ChEBI" id="CHEBI:30011"/>
        <dbReference type="ChEBI" id="CHEBI:57856"/>
        <dbReference type="ChEBI" id="CHEBI:59789"/>
        <dbReference type="ChEBI" id="CHEBI:61891"/>
        <dbReference type="EC" id="2.1.1.297"/>
    </reaction>
</comment>
<evidence type="ECO:0000313" key="9">
    <source>
        <dbReference type="Proteomes" id="UP000094053"/>
    </source>
</evidence>
<dbReference type="HAMAP" id="MF_02126">
    <property type="entry name" value="RF_methyltr_PrmC"/>
    <property type="match status" value="1"/>
</dbReference>
<dbReference type="GO" id="GO:0102559">
    <property type="term" value="F:peptide chain release factor N(5)-glutamine methyltransferase activity"/>
    <property type="evidence" value="ECO:0007669"/>
    <property type="project" value="UniProtKB-EC"/>
</dbReference>
<dbReference type="PANTHER" id="PTHR18895">
    <property type="entry name" value="HEMK METHYLTRANSFERASE"/>
    <property type="match status" value="1"/>
</dbReference>
<dbReference type="InterPro" id="IPR007848">
    <property type="entry name" value="Small_mtfrase_dom"/>
</dbReference>
<accession>A0A1E3RG84</accession>
<protein>
    <recommendedName>
        <fullName evidence="5">Release factor glutamine methyltransferase</fullName>
        <shortName evidence="5">RF MTase</shortName>
        <ecNumber evidence="5">2.1.1.297</ecNumber>
    </recommendedName>
    <alternativeName>
        <fullName evidence="5">N5-glutamine methyltransferase PrmC</fullName>
    </alternativeName>
    <alternativeName>
        <fullName evidence="5">Protein-(glutamine-N5) MTase PrmC</fullName>
    </alternativeName>
    <alternativeName>
        <fullName evidence="5">Protein-glutamine N-methyltransferase PrmC</fullName>
    </alternativeName>
</protein>
<keyword evidence="9" id="KW-1185">Reference proteome</keyword>
<dbReference type="RefSeq" id="WP_069414759.1">
    <property type="nucleotide sequence ID" value="NZ_JACKUL010000020.1"/>
</dbReference>
<dbReference type="STRING" id="1776.BHQ18_16685"/>
<dbReference type="CDD" id="cd02440">
    <property type="entry name" value="AdoMet_MTases"/>
    <property type="match status" value="1"/>
</dbReference>
<feature type="binding site" evidence="5">
    <location>
        <position position="184"/>
    </location>
    <ligand>
        <name>S-adenosyl-L-methionine</name>
        <dbReference type="ChEBI" id="CHEBI:59789"/>
    </ligand>
</feature>
<dbReference type="InterPro" id="IPR040758">
    <property type="entry name" value="PrmC_N"/>
</dbReference>
<dbReference type="Gene3D" id="1.10.8.10">
    <property type="entry name" value="DNA helicase RuvA subunit, C-terminal domain"/>
    <property type="match status" value="1"/>
</dbReference>
<keyword evidence="2 5" id="KW-0808">Transferase</keyword>
<dbReference type="InterPro" id="IPR029063">
    <property type="entry name" value="SAM-dependent_MTases_sf"/>
</dbReference>
<dbReference type="GO" id="GO:0003676">
    <property type="term" value="F:nucleic acid binding"/>
    <property type="evidence" value="ECO:0007669"/>
    <property type="project" value="InterPro"/>
</dbReference>
<proteinExistence type="inferred from homology"/>
<dbReference type="PROSITE" id="PS00092">
    <property type="entry name" value="N6_MTASE"/>
    <property type="match status" value="1"/>
</dbReference>
<feature type="binding site" evidence="5">
    <location>
        <position position="140"/>
    </location>
    <ligand>
        <name>S-adenosyl-L-methionine</name>
        <dbReference type="ChEBI" id="CHEBI:59789"/>
    </ligand>
</feature>
<keyword evidence="1 5" id="KW-0489">Methyltransferase</keyword>
<evidence type="ECO:0000256" key="3">
    <source>
        <dbReference type="ARBA" id="ARBA00022691"/>
    </source>
</evidence>
<evidence type="ECO:0000313" key="8">
    <source>
        <dbReference type="EMBL" id="ODQ88878.1"/>
    </source>
</evidence>
<dbReference type="PANTHER" id="PTHR18895:SF74">
    <property type="entry name" value="MTRF1L RELEASE FACTOR GLUTAMINE METHYLTRANSFERASE"/>
    <property type="match status" value="1"/>
</dbReference>
<dbReference type="AlphaFoldDB" id="A0A1E3RG84"/>
<dbReference type="Proteomes" id="UP000094053">
    <property type="component" value="Unassembled WGS sequence"/>
</dbReference>
<dbReference type="Gene3D" id="3.40.50.150">
    <property type="entry name" value="Vaccinia Virus protein VP39"/>
    <property type="match status" value="1"/>
</dbReference>
<sequence>MTRLSQFIDAAAVTLAEAGVPAPRVDAELLAAHVAGADRGRLPLIDAGPDFPDRYDDLITRRARRIPLQHLVGTAPFGPVEVHVGPGVFIPRPETEALLEWAMTRNLPENPVVVDLCTGTGALALALARHLPAARVLAVDDSTRALEYARCNVAGTQVELVEVDVTAPGLLPELDGAVDLVVANPPYIPDGAALEPEVAEHDPAHALFGGPDGMRVIDAITALAARWLVDDGFCAVEHDDTTSSRTVESFTRTGAFDDITARLDLAGRPRFVTARRAM</sequence>
<dbReference type="InterPro" id="IPR050320">
    <property type="entry name" value="N5-glutamine_MTase"/>
</dbReference>
<feature type="binding site" evidence="5">
    <location>
        <begin position="184"/>
        <end position="187"/>
    </location>
    <ligand>
        <name>substrate</name>
    </ligand>
</feature>
<evidence type="ECO:0000256" key="1">
    <source>
        <dbReference type="ARBA" id="ARBA00022603"/>
    </source>
</evidence>
<dbReference type="SUPFAM" id="SSF53335">
    <property type="entry name" value="S-adenosyl-L-methionine-dependent methyltransferases"/>
    <property type="match status" value="1"/>
</dbReference>
<comment type="similarity">
    <text evidence="5">Belongs to the protein N5-glutamine methyltransferase family. PrmC subfamily.</text>
</comment>
<dbReference type="EC" id="2.1.1.297" evidence="5"/>
<dbReference type="InterPro" id="IPR002052">
    <property type="entry name" value="DNA_methylase_N6_adenine_CS"/>
</dbReference>
<dbReference type="GO" id="GO:0032259">
    <property type="term" value="P:methylation"/>
    <property type="evidence" value="ECO:0007669"/>
    <property type="project" value="UniProtKB-KW"/>
</dbReference>
<evidence type="ECO:0000259" key="6">
    <source>
        <dbReference type="Pfam" id="PF05175"/>
    </source>
</evidence>
<evidence type="ECO:0000256" key="5">
    <source>
        <dbReference type="HAMAP-Rule" id="MF_02126"/>
    </source>
</evidence>
<comment type="caution">
    <text evidence="5">Lacks conserved residue(s) required for the propagation of feature annotation.</text>
</comment>
<dbReference type="InterPro" id="IPR004556">
    <property type="entry name" value="HemK-like"/>
</dbReference>
<organism evidence="8 9">
    <name type="scientific">Mycolicibacterium flavescens</name>
    <name type="common">Mycobacterium flavescens</name>
    <dbReference type="NCBI Taxonomy" id="1776"/>
    <lineage>
        <taxon>Bacteria</taxon>
        <taxon>Bacillati</taxon>
        <taxon>Actinomycetota</taxon>
        <taxon>Actinomycetes</taxon>
        <taxon>Mycobacteriales</taxon>
        <taxon>Mycobacteriaceae</taxon>
        <taxon>Mycolicibacterium</taxon>
    </lineage>
</organism>
<comment type="caution">
    <text evidence="8">The sequence shown here is derived from an EMBL/GenBank/DDBJ whole genome shotgun (WGS) entry which is preliminary data.</text>
</comment>